<evidence type="ECO:0000256" key="1">
    <source>
        <dbReference type="SAM" id="MobiDB-lite"/>
    </source>
</evidence>
<dbReference type="PANTHER" id="PTHR32440">
    <property type="entry name" value="PHOSPHATASE DCR2-RELATED-RELATED"/>
    <property type="match status" value="1"/>
</dbReference>
<organism evidence="3 4">
    <name type="scientific">Massarina eburnea CBS 473.64</name>
    <dbReference type="NCBI Taxonomy" id="1395130"/>
    <lineage>
        <taxon>Eukaryota</taxon>
        <taxon>Fungi</taxon>
        <taxon>Dikarya</taxon>
        <taxon>Ascomycota</taxon>
        <taxon>Pezizomycotina</taxon>
        <taxon>Dothideomycetes</taxon>
        <taxon>Pleosporomycetidae</taxon>
        <taxon>Pleosporales</taxon>
        <taxon>Massarineae</taxon>
        <taxon>Massarinaceae</taxon>
        <taxon>Massarina</taxon>
    </lineage>
</organism>
<gene>
    <name evidence="3" type="ORF">P280DRAFT_471360</name>
</gene>
<dbReference type="Proteomes" id="UP000799753">
    <property type="component" value="Unassembled WGS sequence"/>
</dbReference>
<evidence type="ECO:0000259" key="2">
    <source>
        <dbReference type="Pfam" id="PF00149"/>
    </source>
</evidence>
<dbReference type="InterPro" id="IPR029052">
    <property type="entry name" value="Metallo-depent_PP-like"/>
</dbReference>
<name>A0A6A6RRY2_9PLEO</name>
<dbReference type="SUPFAM" id="SSF56300">
    <property type="entry name" value="Metallo-dependent phosphatases"/>
    <property type="match status" value="1"/>
</dbReference>
<proteinExistence type="predicted"/>
<dbReference type="Gene3D" id="3.60.21.10">
    <property type="match status" value="1"/>
</dbReference>
<dbReference type="Pfam" id="PF00149">
    <property type="entry name" value="Metallophos"/>
    <property type="match status" value="1"/>
</dbReference>
<evidence type="ECO:0000313" key="4">
    <source>
        <dbReference type="Proteomes" id="UP000799753"/>
    </source>
</evidence>
<sequence>MAPSFRNVFTRAFYSSPWNSSASSYLPLSSQEPISVSLFSFAVSLFASVSPRRKIILVSAFIIGVTLSTIMKWEHVVWLFTAKAGASPILGWEQGSTFDYPGLRFDYDRKFQITMFSDLHFGDGDKKPDTDGKTIGAMYSILDTEPGTDLVVLNGDLISCEWQDQTSANGLLDMIIDPFLKRNLPFTATFGNHDMSRTCNTRFMADHMWAKANNNGRQLTWTSNWVPGEYDDVGASNYYIPIYSSSGGGNPELKMLLWFFDSKGGTKYHPENEWQSEPNADWVDEKVVSWFKLTRDQIRADHGGKIFPSLAFVHIPPSVTEAFRKSGLRTKTTEPGLNEEIISVQADNTPFGDLPFLSALLETEGLMATFSGHDHKIDWCMKFSSAKPVTGYDTPAANGMNFCFGRKSGYGGYSDFERGSRHITIEEDMLGQNIIDTYIRLESGRISGHVTLNSTYGQDQYPAALKRSVTKAGDTDVGEKLKSASTSKRTSKPKGTTMKNTGSKTNTAKTTMTPKVTPTPKPQTNPTLITLVKPKPHYVSQLHRR</sequence>
<keyword evidence="4" id="KW-1185">Reference proteome</keyword>
<feature type="compositionally biased region" description="Low complexity" evidence="1">
    <location>
        <begin position="499"/>
        <end position="516"/>
    </location>
</feature>
<dbReference type="EMBL" id="MU006790">
    <property type="protein sequence ID" value="KAF2638236.1"/>
    <property type="molecule type" value="Genomic_DNA"/>
</dbReference>
<feature type="region of interest" description="Disordered" evidence="1">
    <location>
        <begin position="471"/>
        <end position="528"/>
    </location>
</feature>
<dbReference type="GO" id="GO:0005737">
    <property type="term" value="C:cytoplasm"/>
    <property type="evidence" value="ECO:0007669"/>
    <property type="project" value="TreeGrafter"/>
</dbReference>
<feature type="compositionally biased region" description="Basic and acidic residues" evidence="1">
    <location>
        <begin position="473"/>
        <end position="482"/>
    </location>
</feature>
<feature type="compositionally biased region" description="Polar residues" evidence="1">
    <location>
        <begin position="483"/>
        <end position="498"/>
    </location>
</feature>
<dbReference type="CDD" id="cd07383">
    <property type="entry name" value="MPP_Dcr2"/>
    <property type="match status" value="1"/>
</dbReference>
<accession>A0A6A6RRY2</accession>
<dbReference type="InterPro" id="IPR004843">
    <property type="entry name" value="Calcineurin-like_PHP"/>
</dbReference>
<evidence type="ECO:0000313" key="3">
    <source>
        <dbReference type="EMBL" id="KAF2638236.1"/>
    </source>
</evidence>
<reference evidence="3" key="1">
    <citation type="journal article" date="2020" name="Stud. Mycol.">
        <title>101 Dothideomycetes genomes: a test case for predicting lifestyles and emergence of pathogens.</title>
        <authorList>
            <person name="Haridas S."/>
            <person name="Albert R."/>
            <person name="Binder M."/>
            <person name="Bloem J."/>
            <person name="Labutti K."/>
            <person name="Salamov A."/>
            <person name="Andreopoulos B."/>
            <person name="Baker S."/>
            <person name="Barry K."/>
            <person name="Bills G."/>
            <person name="Bluhm B."/>
            <person name="Cannon C."/>
            <person name="Castanera R."/>
            <person name="Culley D."/>
            <person name="Daum C."/>
            <person name="Ezra D."/>
            <person name="Gonzalez J."/>
            <person name="Henrissat B."/>
            <person name="Kuo A."/>
            <person name="Liang C."/>
            <person name="Lipzen A."/>
            <person name="Lutzoni F."/>
            <person name="Magnuson J."/>
            <person name="Mondo S."/>
            <person name="Nolan M."/>
            <person name="Ohm R."/>
            <person name="Pangilinan J."/>
            <person name="Park H.-J."/>
            <person name="Ramirez L."/>
            <person name="Alfaro M."/>
            <person name="Sun H."/>
            <person name="Tritt A."/>
            <person name="Yoshinaga Y."/>
            <person name="Zwiers L.-H."/>
            <person name="Turgeon B."/>
            <person name="Goodwin S."/>
            <person name="Spatafora J."/>
            <person name="Crous P."/>
            <person name="Grigoriev I."/>
        </authorList>
    </citation>
    <scope>NUCLEOTIDE SEQUENCE</scope>
    <source>
        <strain evidence="3">CBS 473.64</strain>
    </source>
</reference>
<feature type="domain" description="Calcineurin-like phosphoesterase" evidence="2">
    <location>
        <begin position="112"/>
        <end position="284"/>
    </location>
</feature>
<dbReference type="GO" id="GO:0016788">
    <property type="term" value="F:hydrolase activity, acting on ester bonds"/>
    <property type="evidence" value="ECO:0007669"/>
    <property type="project" value="TreeGrafter"/>
</dbReference>
<protein>
    <submittedName>
        <fullName evidence="3">Metallo-dependent phosphatase</fullName>
    </submittedName>
</protein>
<dbReference type="PANTHER" id="PTHR32440:SF11">
    <property type="entry name" value="METALLOPHOSPHOESTERASE DOMAIN-CONTAINING PROTEIN"/>
    <property type="match status" value="1"/>
</dbReference>
<dbReference type="AlphaFoldDB" id="A0A6A6RRY2"/>
<dbReference type="OrthoDB" id="783096at2759"/>